<dbReference type="Pfam" id="PF16137">
    <property type="entry name" value="DUF4845"/>
    <property type="match status" value="1"/>
</dbReference>
<keyword evidence="1" id="KW-0812">Transmembrane</keyword>
<dbReference type="EMBL" id="BPMK01000004">
    <property type="protein sequence ID" value="GIZ51069.1"/>
    <property type="molecule type" value="Genomic_DNA"/>
</dbReference>
<keyword evidence="1" id="KW-0472">Membrane</keyword>
<dbReference type="InterPro" id="IPR032314">
    <property type="entry name" value="DUF4845"/>
</dbReference>
<evidence type="ECO:0008006" key="4">
    <source>
        <dbReference type="Google" id="ProtNLM"/>
    </source>
</evidence>
<proteinExistence type="predicted"/>
<accession>A0ABQ4Q1U3</accession>
<dbReference type="Proteomes" id="UP000887222">
    <property type="component" value="Unassembled WGS sequence"/>
</dbReference>
<name>A0ABQ4Q1U3_9BURK</name>
<sequence length="129" mass="13621">MRVGMSAKAAHRGFSLGGFLFVIIIVALLAVLGMKVVPTVIEYAAIKKAIVTAKNAGTTPREIQDSFEKQRTTAYIDSVTGKDLEIVKTGDGYDVSVAYQKKIELVGPASLVLDYEASTAPGSAGKSVQ</sequence>
<evidence type="ECO:0000256" key="1">
    <source>
        <dbReference type="SAM" id="Phobius"/>
    </source>
</evidence>
<feature type="transmembrane region" description="Helical" evidence="1">
    <location>
        <begin position="12"/>
        <end position="34"/>
    </location>
</feature>
<gene>
    <name evidence="2" type="ORF">NCCP691_10830</name>
</gene>
<evidence type="ECO:0000313" key="3">
    <source>
        <dbReference type="Proteomes" id="UP000887222"/>
    </source>
</evidence>
<evidence type="ECO:0000313" key="2">
    <source>
        <dbReference type="EMBL" id="GIZ51069.1"/>
    </source>
</evidence>
<reference evidence="2 3" key="1">
    <citation type="journal article" date="2022" name="Int. J. Syst. Evol. Microbiol.">
        <title>Noviherbaspirillum aridicola sp. nov., isolated from an arid soil in Pakistan.</title>
        <authorList>
            <person name="Khan I.U."/>
            <person name="Saqib M."/>
            <person name="Amin A."/>
            <person name="Hussain F."/>
            <person name="Li L."/>
            <person name="Liu Y.H."/>
            <person name="Fang B.Z."/>
            <person name="Ahmed I."/>
            <person name="Li W.J."/>
        </authorList>
    </citation>
    <scope>NUCLEOTIDE SEQUENCE [LARGE SCALE GENOMIC DNA]</scope>
    <source>
        <strain evidence="2 3">NCCP-691</strain>
    </source>
</reference>
<comment type="caution">
    <text evidence="2">The sequence shown here is derived from an EMBL/GenBank/DDBJ whole genome shotgun (WGS) entry which is preliminary data.</text>
</comment>
<keyword evidence="3" id="KW-1185">Reference proteome</keyword>
<keyword evidence="1" id="KW-1133">Transmembrane helix</keyword>
<organism evidence="2 3">
    <name type="scientific">Noviherbaspirillum aridicola</name>
    <dbReference type="NCBI Taxonomy" id="2849687"/>
    <lineage>
        <taxon>Bacteria</taxon>
        <taxon>Pseudomonadati</taxon>
        <taxon>Pseudomonadota</taxon>
        <taxon>Betaproteobacteria</taxon>
        <taxon>Burkholderiales</taxon>
        <taxon>Oxalobacteraceae</taxon>
        <taxon>Noviherbaspirillum</taxon>
    </lineage>
</organism>
<protein>
    <recommendedName>
        <fullName evidence="4">DUF4845 domain-containing protein</fullName>
    </recommendedName>
</protein>